<evidence type="ECO:0000313" key="5">
    <source>
        <dbReference type="Proteomes" id="UP000231383"/>
    </source>
</evidence>
<name>A0A2M8EZP0_9BACT</name>
<feature type="transmembrane region" description="Helical" evidence="1">
    <location>
        <begin position="387"/>
        <end position="405"/>
    </location>
</feature>
<dbReference type="EMBL" id="PFSC01000085">
    <property type="protein sequence ID" value="PJC32499.1"/>
    <property type="molecule type" value="Genomic_DNA"/>
</dbReference>
<dbReference type="SUPFAM" id="SSF49265">
    <property type="entry name" value="Fibronectin type III"/>
    <property type="match status" value="1"/>
</dbReference>
<evidence type="ECO:0000259" key="3">
    <source>
        <dbReference type="PROSITE" id="PS50853"/>
    </source>
</evidence>
<dbReference type="SMART" id="SM00060">
    <property type="entry name" value="FN3"/>
    <property type="match status" value="1"/>
</dbReference>
<feature type="chain" id="PRO_5014831587" description="Fibronectin type-III domain-containing protein" evidence="2">
    <location>
        <begin position="24"/>
        <end position="413"/>
    </location>
</feature>
<dbReference type="CDD" id="cd00063">
    <property type="entry name" value="FN3"/>
    <property type="match status" value="1"/>
</dbReference>
<feature type="signal peptide" evidence="2">
    <location>
        <begin position="1"/>
        <end position="23"/>
    </location>
</feature>
<feature type="transmembrane region" description="Helical" evidence="1">
    <location>
        <begin position="337"/>
        <end position="356"/>
    </location>
</feature>
<feature type="transmembrane region" description="Helical" evidence="1">
    <location>
        <begin position="363"/>
        <end position="381"/>
    </location>
</feature>
<gene>
    <name evidence="4" type="ORF">CO051_03135</name>
</gene>
<keyword evidence="2" id="KW-0732">Signal</keyword>
<dbReference type="Proteomes" id="UP000231383">
    <property type="component" value="Unassembled WGS sequence"/>
</dbReference>
<dbReference type="InterPro" id="IPR003961">
    <property type="entry name" value="FN3_dom"/>
</dbReference>
<evidence type="ECO:0000256" key="1">
    <source>
        <dbReference type="SAM" id="Phobius"/>
    </source>
</evidence>
<feature type="domain" description="Fibronectin type-III" evidence="3">
    <location>
        <begin position="195"/>
        <end position="288"/>
    </location>
</feature>
<evidence type="ECO:0000256" key="2">
    <source>
        <dbReference type="SAM" id="SignalP"/>
    </source>
</evidence>
<comment type="caution">
    <text evidence="4">The sequence shown here is derived from an EMBL/GenBank/DDBJ whole genome shotgun (WGS) entry which is preliminary data.</text>
</comment>
<dbReference type="AlphaFoldDB" id="A0A2M8EZP0"/>
<dbReference type="InterPro" id="IPR036116">
    <property type="entry name" value="FN3_sf"/>
</dbReference>
<keyword evidence="1" id="KW-0472">Membrane</keyword>
<dbReference type="Gene3D" id="2.60.40.10">
    <property type="entry name" value="Immunoglobulins"/>
    <property type="match status" value="1"/>
</dbReference>
<evidence type="ECO:0000313" key="4">
    <source>
        <dbReference type="EMBL" id="PJC32499.1"/>
    </source>
</evidence>
<accession>A0A2M8EZP0</accession>
<protein>
    <recommendedName>
        <fullName evidence="3">Fibronectin type-III domain-containing protein</fullName>
    </recommendedName>
</protein>
<proteinExistence type="predicted"/>
<keyword evidence="1" id="KW-1133">Transmembrane helix</keyword>
<reference evidence="5" key="1">
    <citation type="submission" date="2017-09" db="EMBL/GenBank/DDBJ databases">
        <title>Depth-based differentiation of microbial function through sediment-hosted aquifers and enrichment of novel symbionts in the deep terrestrial subsurface.</title>
        <authorList>
            <person name="Probst A.J."/>
            <person name="Ladd B."/>
            <person name="Jarett J.K."/>
            <person name="Geller-Mcgrath D.E."/>
            <person name="Sieber C.M.K."/>
            <person name="Emerson J.B."/>
            <person name="Anantharaman K."/>
            <person name="Thomas B.C."/>
            <person name="Malmstrom R."/>
            <person name="Stieglmeier M."/>
            <person name="Klingl A."/>
            <person name="Woyke T."/>
            <person name="Ryan C.M."/>
            <person name="Banfield J.F."/>
        </authorList>
    </citation>
    <scope>NUCLEOTIDE SEQUENCE [LARGE SCALE GENOMIC DNA]</scope>
</reference>
<organism evidence="4 5">
    <name type="scientific">Candidatus Roizmanbacteria bacterium CG_4_9_14_0_2_um_filter_39_13</name>
    <dbReference type="NCBI Taxonomy" id="1974839"/>
    <lineage>
        <taxon>Bacteria</taxon>
        <taxon>Candidatus Roizmaniibacteriota</taxon>
    </lineage>
</organism>
<dbReference type="PROSITE" id="PS50853">
    <property type="entry name" value="FN3"/>
    <property type="match status" value="1"/>
</dbReference>
<dbReference type="InterPro" id="IPR013783">
    <property type="entry name" value="Ig-like_fold"/>
</dbReference>
<dbReference type="Pfam" id="PF00041">
    <property type="entry name" value="fn3"/>
    <property type="match status" value="1"/>
</dbReference>
<sequence length="413" mass="43938">MKRFLKILFLFLLLSFLTPQVKAADINVDCPDSSAACSKSSTDPLFSISADGYWYPGRTLTKTINLKNASSQTREMAIRGTKTSGVGILENVMNISIVGGTTVIWSGSVDEFYGQDKIGMGIFAPDANLDYDFTVSMSSGANDDYQGEETVFDLTLGFWGELSSTPTPTPTSAPGGGGEVLGAGVSASTCNDSKPVSAPILLSAVPGTNSVTLAWSVAGNPVSYYLVAYGTSSGSYQYGNPSVGGANTTSYTITNLSGNTTYYFAVRAGNGCSPGPFSNELSSTPGGIVVSGIAEGFAEGVLGEATQSAEMEEQTGVNGEQTGEIQGKEDKICVNAWWWWVVMVVYGIYNTLFLTIGKKIKRIIKFVFCGIASIIAIILLMNALCNWWLAVLITILIGVIEFFLFEKHQVKQS</sequence>
<keyword evidence="1" id="KW-0812">Transmembrane</keyword>